<proteinExistence type="predicted"/>
<accession>A0A165BRZ8</accession>
<reference evidence="2 3" key="1">
    <citation type="journal article" date="2016" name="Mol. Biol. Evol.">
        <title>Comparative Genomics of Early-Diverging Mushroom-Forming Fungi Provides Insights into the Origins of Lignocellulose Decay Capabilities.</title>
        <authorList>
            <person name="Nagy L.G."/>
            <person name="Riley R."/>
            <person name="Tritt A."/>
            <person name="Adam C."/>
            <person name="Daum C."/>
            <person name="Floudas D."/>
            <person name="Sun H."/>
            <person name="Yadav J.S."/>
            <person name="Pangilinan J."/>
            <person name="Larsson K.H."/>
            <person name="Matsuura K."/>
            <person name="Barry K."/>
            <person name="Labutti K."/>
            <person name="Kuo R."/>
            <person name="Ohm R.A."/>
            <person name="Bhattacharya S.S."/>
            <person name="Shirouzu T."/>
            <person name="Yoshinaga Y."/>
            <person name="Martin F.M."/>
            <person name="Grigoriev I.V."/>
            <person name="Hibbett D.S."/>
        </authorList>
    </citation>
    <scope>NUCLEOTIDE SEQUENCE [LARGE SCALE GENOMIC DNA]</scope>
    <source>
        <strain evidence="2 3">93-53</strain>
    </source>
</reference>
<name>A0A165BRZ8_9APHY</name>
<organism evidence="2 3">
    <name type="scientific">Laetiporus sulphureus 93-53</name>
    <dbReference type="NCBI Taxonomy" id="1314785"/>
    <lineage>
        <taxon>Eukaryota</taxon>
        <taxon>Fungi</taxon>
        <taxon>Dikarya</taxon>
        <taxon>Basidiomycota</taxon>
        <taxon>Agaricomycotina</taxon>
        <taxon>Agaricomycetes</taxon>
        <taxon>Polyporales</taxon>
        <taxon>Laetiporus</taxon>
    </lineage>
</organism>
<feature type="region of interest" description="Disordered" evidence="1">
    <location>
        <begin position="98"/>
        <end position="140"/>
    </location>
</feature>
<gene>
    <name evidence="2" type="ORF">LAESUDRAFT_763666</name>
</gene>
<evidence type="ECO:0000313" key="3">
    <source>
        <dbReference type="Proteomes" id="UP000076871"/>
    </source>
</evidence>
<dbReference type="InParanoid" id="A0A165BRZ8"/>
<dbReference type="OrthoDB" id="3171385at2759"/>
<dbReference type="AlphaFoldDB" id="A0A165BRZ8"/>
<dbReference type="GeneID" id="63830338"/>
<feature type="compositionally biased region" description="Acidic residues" evidence="1">
    <location>
        <begin position="107"/>
        <end position="119"/>
    </location>
</feature>
<dbReference type="STRING" id="1314785.A0A165BRZ8"/>
<dbReference type="Proteomes" id="UP000076871">
    <property type="component" value="Unassembled WGS sequence"/>
</dbReference>
<protein>
    <submittedName>
        <fullName evidence="2">Uncharacterized protein</fullName>
    </submittedName>
</protein>
<evidence type="ECO:0000256" key="1">
    <source>
        <dbReference type="SAM" id="MobiDB-lite"/>
    </source>
</evidence>
<dbReference type="EMBL" id="KV427663">
    <property type="protein sequence ID" value="KZT01544.1"/>
    <property type="molecule type" value="Genomic_DNA"/>
</dbReference>
<evidence type="ECO:0000313" key="2">
    <source>
        <dbReference type="EMBL" id="KZT01544.1"/>
    </source>
</evidence>
<dbReference type="RefSeq" id="XP_040759284.1">
    <property type="nucleotide sequence ID" value="XM_040913310.1"/>
</dbReference>
<keyword evidence="3" id="KW-1185">Reference proteome</keyword>
<sequence>MSAAAVANISLCDKPKYDGHKFCGRTCATQATQGNLCIQCNKRPRFGNHDYCGKTCAAQAQAKQKPTAARVNVAFGTPIQGTANSAARARGQASLVASQDLNRSFSSEDDSGDDAEDDPVIPPMNVSEGHQSPLRSTTSASPTAAQAPAICAIPDCNEPVYVDPAGLQTSEYCSTKHREYVFIAVIQVAAITQCLVFCESEKP</sequence>